<sequence>MKVLTFGWEFPPHISGGLGTACYGLTKALQEENVSIIFVVPRVFGNEKMELVNASSIIIKEPLPTPARIRRTKKKTGRFEKLHVSSSLTPYSETGIWDKREKIKNWNYRLDTDKVPVERVKNKGIRYRFTGTYGPSLLNEVKRYGEVGGEIARQHNFDLIHAHDWLTFPAGIAAKKNSGKPLVVHVHATEYDRAGLKNMDHRIVAIEKNGFNAADLIMAVSNWTREILTEIYEIDPDKIVVVHNGIQEEDNSPFTAITRVSENIVTFLGRVTYQKGPKYFVQAAARVLEQFPETHFIIAGAGDLLPSTIDQIAQLKISSRVHCTGFLKGEKIKQIWSVSDVFVMPSVSEPFGIAPLEAIRAGVPVIVSNQSGVAEVLENVIKVDFWDSTALAEAIIQILQNKNLANSLRKESKKELEHLTWNIAARKIKNQYHEVCTTKP</sequence>
<dbReference type="InterPro" id="IPR028098">
    <property type="entry name" value="Glyco_trans_4-like_N"/>
</dbReference>
<dbReference type="Gene3D" id="3.40.50.2000">
    <property type="entry name" value="Glycogen Phosphorylase B"/>
    <property type="match status" value="2"/>
</dbReference>
<dbReference type="AlphaFoldDB" id="A0A5B8YKR4"/>
<dbReference type="GO" id="GO:0016757">
    <property type="term" value="F:glycosyltransferase activity"/>
    <property type="evidence" value="ECO:0007669"/>
    <property type="project" value="InterPro"/>
</dbReference>
<dbReference type="PANTHER" id="PTHR46401">
    <property type="entry name" value="GLYCOSYLTRANSFERASE WBBK-RELATED"/>
    <property type="match status" value="1"/>
</dbReference>
<dbReference type="Proteomes" id="UP000321954">
    <property type="component" value="Chromosome"/>
</dbReference>
<accession>A0A5B8YKR4</accession>
<keyword evidence="5" id="KW-1185">Reference proteome</keyword>
<evidence type="ECO:0000313" key="4">
    <source>
        <dbReference type="EMBL" id="QED37223.1"/>
    </source>
</evidence>
<protein>
    <submittedName>
        <fullName evidence="4">Glycosyltransferase family 4 protein</fullName>
    </submittedName>
</protein>
<evidence type="ECO:0000256" key="1">
    <source>
        <dbReference type="ARBA" id="ARBA00022679"/>
    </source>
</evidence>
<dbReference type="Pfam" id="PF00534">
    <property type="entry name" value="Glycos_transf_1"/>
    <property type="match status" value="1"/>
</dbReference>
<dbReference type="Pfam" id="PF13439">
    <property type="entry name" value="Glyco_transf_4"/>
    <property type="match status" value="1"/>
</dbReference>
<feature type="domain" description="Glycosyltransferase subfamily 4-like N-terminal" evidence="3">
    <location>
        <begin position="150"/>
        <end position="248"/>
    </location>
</feature>
<dbReference type="GO" id="GO:0009103">
    <property type="term" value="P:lipopolysaccharide biosynthetic process"/>
    <property type="evidence" value="ECO:0007669"/>
    <property type="project" value="TreeGrafter"/>
</dbReference>
<gene>
    <name evidence="4" type="ORF">FK178_05640</name>
</gene>
<dbReference type="InterPro" id="IPR001296">
    <property type="entry name" value="Glyco_trans_1"/>
</dbReference>
<evidence type="ECO:0000259" key="3">
    <source>
        <dbReference type="Pfam" id="PF13439"/>
    </source>
</evidence>
<evidence type="ECO:0000259" key="2">
    <source>
        <dbReference type="Pfam" id="PF00534"/>
    </source>
</evidence>
<reference evidence="4 5" key="1">
    <citation type="submission" date="2019-08" db="EMBL/GenBank/DDBJ databases">
        <title>Antarcticibacterium arcticum sp. nov., a bacterium isolated from marine sediment of the Canadian Beaufort Sea.</title>
        <authorList>
            <person name="Lee Y.M."/>
            <person name="Baek K."/>
            <person name="Lee D.-H."/>
            <person name="Shin S.C."/>
            <person name="Jin Y.K."/>
            <person name="Park Y."/>
        </authorList>
    </citation>
    <scope>NUCLEOTIDE SEQUENCE [LARGE SCALE GENOMIC DNA]</scope>
    <source>
        <strain evidence="4 5">PAMC 28998</strain>
    </source>
</reference>
<proteinExistence type="predicted"/>
<dbReference type="EMBL" id="CP042476">
    <property type="protein sequence ID" value="QED37223.1"/>
    <property type="molecule type" value="Genomic_DNA"/>
</dbReference>
<dbReference type="KEGG" id="anp:FK178_05640"/>
<dbReference type="PANTHER" id="PTHR46401:SF2">
    <property type="entry name" value="GLYCOSYLTRANSFERASE WBBK-RELATED"/>
    <property type="match status" value="1"/>
</dbReference>
<dbReference type="RefSeq" id="WP_146831923.1">
    <property type="nucleotide sequence ID" value="NZ_CP042476.1"/>
</dbReference>
<name>A0A5B8YKR4_9FLAO</name>
<evidence type="ECO:0000313" key="5">
    <source>
        <dbReference type="Proteomes" id="UP000321954"/>
    </source>
</evidence>
<keyword evidence="1 4" id="KW-0808">Transferase</keyword>
<dbReference type="SUPFAM" id="SSF53756">
    <property type="entry name" value="UDP-Glycosyltransferase/glycogen phosphorylase"/>
    <property type="match status" value="1"/>
</dbReference>
<feature type="domain" description="Glycosyl transferase family 1" evidence="2">
    <location>
        <begin position="260"/>
        <end position="414"/>
    </location>
</feature>
<dbReference type="OrthoDB" id="7560678at2"/>
<organism evidence="4 5">
    <name type="scientific">Antarcticibacterium arcticum</name>
    <dbReference type="NCBI Taxonomy" id="2585771"/>
    <lineage>
        <taxon>Bacteria</taxon>
        <taxon>Pseudomonadati</taxon>
        <taxon>Bacteroidota</taxon>
        <taxon>Flavobacteriia</taxon>
        <taxon>Flavobacteriales</taxon>
        <taxon>Flavobacteriaceae</taxon>
        <taxon>Antarcticibacterium</taxon>
    </lineage>
</organism>
<dbReference type="PROSITE" id="PS51257">
    <property type="entry name" value="PROKAR_LIPOPROTEIN"/>
    <property type="match status" value="1"/>
</dbReference>
<dbReference type="CDD" id="cd03801">
    <property type="entry name" value="GT4_PimA-like"/>
    <property type="match status" value="1"/>
</dbReference>